<reference evidence="1 2" key="1">
    <citation type="journal article" date="2013" name="Int. J. Syst. Evol. Microbiol.">
        <title>Sphingomonas kyungheensis sp. nov., a bacterium with ginsenoside-converting activity isolated from soil of a ginseng field.</title>
        <authorList>
            <person name="Son H.M."/>
            <person name="Yang J.E."/>
            <person name="Park Y."/>
            <person name="Han C.K."/>
            <person name="Kim S.G."/>
            <person name="Kook M."/>
            <person name="Yi T.H."/>
        </authorList>
    </citation>
    <scope>NUCLEOTIDE SEQUENCE [LARGE SCALE GENOMIC DNA]</scope>
    <source>
        <strain evidence="1 2">LMG 26582</strain>
    </source>
</reference>
<evidence type="ECO:0000313" key="1">
    <source>
        <dbReference type="EMBL" id="MEI5686207.1"/>
    </source>
</evidence>
<keyword evidence="2" id="KW-1185">Reference proteome</keyword>
<gene>
    <name evidence="1" type="ORF">V8201_03840</name>
</gene>
<accession>A0ABU8GZE4</accession>
<name>A0ABU8GZE4_9SPHN</name>
<sequence length="205" mass="21435">MAKGQAARVAGGGAKVRIMGVIAAVALGAMLPAAAQGIGQQTSAQTAPLHPLALGSGVERDTRLSSRLRLRVTTVATAAGPREKMRERVGGSMIDLYPSDTSGFHMSAGTRIYDTRLAEQGNRGPVGAPRQSNIPGGRVALRRTPALTMGYSDEVSDHLHVGVEAGAMLGRAYNTATDSTRRLRGERVGGDPVNPVVQLVIGRRF</sequence>
<dbReference type="Proteomes" id="UP001367771">
    <property type="component" value="Unassembled WGS sequence"/>
</dbReference>
<evidence type="ECO:0000313" key="2">
    <source>
        <dbReference type="Proteomes" id="UP001367771"/>
    </source>
</evidence>
<proteinExistence type="predicted"/>
<dbReference type="EMBL" id="JBBBDM010000001">
    <property type="protein sequence ID" value="MEI5686207.1"/>
    <property type="molecule type" value="Genomic_DNA"/>
</dbReference>
<protein>
    <submittedName>
        <fullName evidence="1">Uncharacterized protein</fullName>
    </submittedName>
</protein>
<organism evidence="1 2">
    <name type="scientific">Sphingomonas kyungheensis</name>
    <dbReference type="NCBI Taxonomy" id="1069987"/>
    <lineage>
        <taxon>Bacteria</taxon>
        <taxon>Pseudomonadati</taxon>
        <taxon>Pseudomonadota</taxon>
        <taxon>Alphaproteobacteria</taxon>
        <taxon>Sphingomonadales</taxon>
        <taxon>Sphingomonadaceae</taxon>
        <taxon>Sphingomonas</taxon>
    </lineage>
</organism>
<comment type="caution">
    <text evidence="1">The sequence shown here is derived from an EMBL/GenBank/DDBJ whole genome shotgun (WGS) entry which is preliminary data.</text>
</comment>